<keyword evidence="12 23" id="KW-1133">Transmembrane helix</keyword>
<evidence type="ECO:0000256" key="4">
    <source>
        <dbReference type="ARBA" id="ARBA00004642"/>
    </source>
</evidence>
<evidence type="ECO:0000313" key="26">
    <source>
        <dbReference type="Proteomes" id="UP000327493"/>
    </source>
</evidence>
<evidence type="ECO:0000256" key="21">
    <source>
        <dbReference type="ARBA" id="ARBA00073127"/>
    </source>
</evidence>
<dbReference type="Gene3D" id="1.10.1670.10">
    <property type="entry name" value="Helix-hairpin-Helix base-excision DNA repair enzymes (C-terminal)"/>
    <property type="match status" value="1"/>
</dbReference>
<dbReference type="FunFam" id="1.10.340.30:FF:000006">
    <property type="entry name" value="N-glycosylase/DNA lyase isoform X2"/>
    <property type="match status" value="1"/>
</dbReference>
<evidence type="ECO:0000256" key="3">
    <source>
        <dbReference type="ARBA" id="ARBA00004324"/>
    </source>
</evidence>
<evidence type="ECO:0000256" key="10">
    <source>
        <dbReference type="ARBA" id="ARBA00022763"/>
    </source>
</evidence>
<dbReference type="Gene3D" id="3.30.310.40">
    <property type="match status" value="1"/>
</dbReference>
<evidence type="ECO:0000313" key="25">
    <source>
        <dbReference type="EMBL" id="KAA8590901.1"/>
    </source>
</evidence>
<evidence type="ECO:0000256" key="8">
    <source>
        <dbReference type="ARBA" id="ARBA00022692"/>
    </source>
</evidence>
<evidence type="ECO:0000256" key="23">
    <source>
        <dbReference type="SAM" id="Phobius"/>
    </source>
</evidence>
<dbReference type="EMBL" id="VOFY01000007">
    <property type="protein sequence ID" value="KAA8590901.1"/>
    <property type="molecule type" value="Genomic_DNA"/>
</dbReference>
<dbReference type="InterPro" id="IPR043242">
    <property type="entry name" value="PRRT3"/>
</dbReference>
<dbReference type="SMART" id="SM00478">
    <property type="entry name" value="ENDO3c"/>
    <property type="match status" value="1"/>
</dbReference>
<keyword evidence="17" id="KW-0511">Multifunctional enzyme</keyword>
<feature type="transmembrane region" description="Helical" evidence="23">
    <location>
        <begin position="904"/>
        <end position="926"/>
    </location>
</feature>
<evidence type="ECO:0000256" key="7">
    <source>
        <dbReference type="ARBA" id="ARBA00022553"/>
    </source>
</evidence>
<evidence type="ECO:0000256" key="16">
    <source>
        <dbReference type="ARBA" id="ARBA00023242"/>
    </source>
</evidence>
<keyword evidence="9" id="KW-0732">Signal</keyword>
<feature type="compositionally biased region" description="Polar residues" evidence="22">
    <location>
        <begin position="590"/>
        <end position="632"/>
    </location>
</feature>
<keyword evidence="8 23" id="KW-0812">Transmembrane</keyword>
<dbReference type="InterPro" id="IPR023170">
    <property type="entry name" value="HhH_base_excis_C"/>
</dbReference>
<evidence type="ECO:0000256" key="5">
    <source>
        <dbReference type="ARBA" id="ARBA00010679"/>
    </source>
</evidence>
<feature type="region of interest" description="Disordered" evidence="22">
    <location>
        <begin position="540"/>
        <end position="702"/>
    </location>
</feature>
<accession>A0A5J5DDR7</accession>
<comment type="function">
    <text evidence="19">DNA repair enzyme that incises DNA at 8-oxoG residues. Excises 7,8-dihydro-8-oxoguanine and 2,6-diamino-4-hydroxy-5-N-methylformamidopyrimidine (FAPY) from damaged DNA. Has a beta-lyase activity that nicks DNA 3' to the lesion.</text>
</comment>
<dbReference type="Gene3D" id="1.10.340.30">
    <property type="entry name" value="Hypothetical protein, domain 2"/>
    <property type="match status" value="1"/>
</dbReference>
<dbReference type="InterPro" id="IPR059081">
    <property type="entry name" value="PRRT3-4"/>
</dbReference>
<dbReference type="Pfam" id="PF07934">
    <property type="entry name" value="OGG_N"/>
    <property type="match status" value="1"/>
</dbReference>
<dbReference type="GO" id="GO:0016363">
    <property type="term" value="C:nuclear matrix"/>
    <property type="evidence" value="ECO:0007669"/>
    <property type="project" value="UniProtKB-SubCell"/>
</dbReference>
<dbReference type="Proteomes" id="UP000327493">
    <property type="component" value="Chromosome 7"/>
</dbReference>
<feature type="region of interest" description="Disordered" evidence="22">
    <location>
        <begin position="1251"/>
        <end position="1285"/>
    </location>
</feature>
<dbReference type="GO" id="GO:0008534">
    <property type="term" value="F:oxidized purine nucleobase lesion DNA N-glycosylase activity"/>
    <property type="evidence" value="ECO:0007669"/>
    <property type="project" value="InterPro"/>
</dbReference>
<evidence type="ECO:0000256" key="22">
    <source>
        <dbReference type="SAM" id="MobiDB-lite"/>
    </source>
</evidence>
<evidence type="ECO:0000256" key="2">
    <source>
        <dbReference type="ARBA" id="ARBA00004141"/>
    </source>
</evidence>
<feature type="compositionally biased region" description="Basic and acidic residues" evidence="22">
    <location>
        <begin position="1448"/>
        <end position="1457"/>
    </location>
</feature>
<feature type="compositionally biased region" description="Polar residues" evidence="22">
    <location>
        <begin position="1184"/>
        <end position="1193"/>
    </location>
</feature>
<dbReference type="CDD" id="cd00056">
    <property type="entry name" value="ENDO3c"/>
    <property type="match status" value="1"/>
</dbReference>
<keyword evidence="10" id="KW-0227">DNA damage</keyword>
<feature type="compositionally biased region" description="Polar residues" evidence="22">
    <location>
        <begin position="1376"/>
        <end position="1391"/>
    </location>
</feature>
<dbReference type="EC" id="4.2.99.18" evidence="6"/>
<evidence type="ECO:0000256" key="19">
    <source>
        <dbReference type="ARBA" id="ARBA00025652"/>
    </source>
</evidence>
<feature type="region of interest" description="Disordered" evidence="22">
    <location>
        <begin position="744"/>
        <end position="817"/>
    </location>
</feature>
<dbReference type="FunFam" id="1.10.1670.10:FF:000005">
    <property type="entry name" value="N-glycosylase/DNA lyase OGG1"/>
    <property type="match status" value="1"/>
</dbReference>
<reference evidence="25 26" key="1">
    <citation type="submission" date="2019-08" db="EMBL/GenBank/DDBJ databases">
        <title>A chromosome-level genome assembly, high-density linkage maps, and genome scans reveal the genomic architecture of hybrid incompatibilities underlying speciation via character displacement in darters (Percidae: Etheostominae).</title>
        <authorList>
            <person name="Moran R.L."/>
            <person name="Catchen J.M."/>
            <person name="Fuller R.C."/>
        </authorList>
    </citation>
    <scope>NUCLEOTIDE SEQUENCE [LARGE SCALE GENOMIC DNA]</scope>
    <source>
        <strain evidence="25">EspeVRDwgs_2016</strain>
        <tissue evidence="25">Muscle</tissue>
    </source>
</reference>
<comment type="similarity">
    <text evidence="5">Belongs to the type-1 OGG1 family.</text>
</comment>
<dbReference type="SUPFAM" id="SSF55945">
    <property type="entry name" value="TATA-box binding protein-like"/>
    <property type="match status" value="1"/>
</dbReference>
<feature type="compositionally biased region" description="Gly residues" evidence="22">
    <location>
        <begin position="1216"/>
        <end position="1226"/>
    </location>
</feature>
<evidence type="ECO:0000256" key="13">
    <source>
        <dbReference type="ARBA" id="ARBA00023136"/>
    </source>
</evidence>
<comment type="caution">
    <text evidence="25">The sequence shown here is derived from an EMBL/GenBank/DDBJ whole genome shotgun (WGS) entry which is preliminary data.</text>
</comment>
<comment type="catalytic activity">
    <reaction evidence="20">
        <text>2'-deoxyribonucleotide-(2'-deoxyribose 5'-phosphate)-2'-deoxyribonucleotide-DNA = a 3'-end 2'-deoxyribonucleotide-(2,3-dehydro-2,3-deoxyribose 5'-phosphate)-DNA + a 5'-end 5'-phospho-2'-deoxyribonucleoside-DNA + H(+)</text>
        <dbReference type="Rhea" id="RHEA:66592"/>
        <dbReference type="Rhea" id="RHEA-COMP:13180"/>
        <dbReference type="Rhea" id="RHEA-COMP:16897"/>
        <dbReference type="Rhea" id="RHEA-COMP:17067"/>
        <dbReference type="ChEBI" id="CHEBI:15378"/>
        <dbReference type="ChEBI" id="CHEBI:136412"/>
        <dbReference type="ChEBI" id="CHEBI:157695"/>
        <dbReference type="ChEBI" id="CHEBI:167181"/>
        <dbReference type="EC" id="4.2.99.18"/>
    </reaction>
</comment>
<feature type="region of interest" description="Disordered" evidence="22">
    <location>
        <begin position="1206"/>
        <end position="1238"/>
    </location>
</feature>
<name>A0A5J5DDR7_9PERO</name>
<gene>
    <name evidence="25" type="ORF">FQN60_001844</name>
</gene>
<feature type="transmembrane region" description="Helical" evidence="23">
    <location>
        <begin position="1138"/>
        <end position="1160"/>
    </location>
</feature>
<keyword evidence="11" id="KW-0378">Hydrolase</keyword>
<feature type="compositionally biased region" description="Basic and acidic residues" evidence="22">
    <location>
        <begin position="561"/>
        <end position="575"/>
    </location>
</feature>
<keyword evidence="26" id="KW-1185">Reference proteome</keyword>
<evidence type="ECO:0000256" key="12">
    <source>
        <dbReference type="ARBA" id="ARBA00022989"/>
    </source>
</evidence>
<keyword evidence="18" id="KW-0326">Glycosidase</keyword>
<sequence length="1482" mass="161332">MAKHAVLTSGSKMWRSLACAKSELSLDLTLACGQSFRWRETAEGHWTGVMGGRVWTLTQTGDILWYHVYKNHEKNRQVVGSDRKRRAGVSLQMENKSENRFKGALKKEEEEQVASSVQDTEEEEEMLRDYFQLNVKLLDLYNEWGVADPHFKRIADIFTGVRMLRQDPTECLFSFICTSNNHISRIQGMVERLCQALGTPLCQLDETSYYNFPSLSALADNSVEACLRDLGFGYRARFLQQSAKQILDTHGLQWLEGLRSVPYLMARDALCTLPGVGTKVADCVCLMSLDKAEAVPIDTHVWQIAKRDYNYASGNGQKSITAKLHRDIGDFFRKLWGPYAGWAQSVLFCADLKKFQKLKEMHHLKRPKKEENDEEELRVACKKTKIKTEETGTVKNMKSKETIRWGGEGEGAPSQGAVPHLKTVSSWLWQACSPSKHSGWRAGEAREVELHAQLCSQLIVLPAAAPPFQKCQSSYSAAEDAIGKEPHRTCRRPEEPVLTSQRQTMAPMPLLFLGFILSFLHPSDSQTLIGSSSSFSPLDFLSPPQPTKHTTRFWPSLPPRGRSDVPIRATVRDKLTTTNAVQQGREMSRPTAQSTPIISALSTQNLSSGPILTQPTASRPRTDTASLASSRTVKGEATTKSPPLPTLPSGSVAETAGDKPVRAGNPEEKETEDDDLPGLGSGSIPTVMKEESPVPQSTVGDERAQYQPQAQTAISKVKTPPPDSQTAKPHLFVLTPAGRISMTPQTETRATPSPVVTQATPQTAVLTGELTEKTPSTVRDTPKQDSAVTLPQPTSTTTGSNYKQSKTAEEPLNTKTKQEALNKQKYRTSSFLATGIVPVAQTRLSPTHQAGIGQRNRSILLGHPHQAPHSTSNPARSPSDDPSSNGTLLYWGDLSRTLAFAWELHVYGSASLFLVMFAGAALGLTLSPGANCPHRGALVLANALLFLAGGLRAALFLIDPYGTRKFLPRPAVMVLYNLPLHLLVWTQAALALLALRVAGVSVLPSTLERPPLVAALAVLQCTLLLAVDLLSPALSPVVPVTLQVLSLCWGLALCLGFLCYVFPRIRCPSIPHPGVPEEAGRKAWTGSRRTGVILGRVLAVCAVLGALCCGLHVHATLWLYGLLGNWTRFNWGWWLVHFWARLLELAWGFSLLLLGSWVFWRPQGCSGREEDGPDGRAAGDLPSPGQSTGSPQRHTCWSKIVQSLRGKPCKKSDSNGVGGGGGGGPGELPNNWAGQERPGADISKSLIRNQNHEQATAQPRCVKDSNRGRNHRGHSAERGVSDGSTGSLLRLQALGRPPQRSVSGSLDQERDTSLSLYEFDLRPPSPIDLTRSIDEALHREHLLGGGSLFHPFNQTSQSPSPGSGVSQGPWLRRNSDPQLLSESSDAQTESSMPLGGSVLSSVPSRQVTAPPTPSHQGHRWAGDVAGSVPSSLSCPVSFRPSRTSTGHLGEDGVDDTRPFITPDSESVRGRAGKPVGSRSYLE</sequence>
<feature type="transmembrane region" description="Helical" evidence="23">
    <location>
        <begin position="1097"/>
        <end position="1118"/>
    </location>
</feature>
<keyword evidence="16" id="KW-0539">Nucleus</keyword>
<comment type="subcellular location">
    <subcellularLocation>
        <location evidence="2">Membrane</location>
        <topology evidence="2">Multi-pass membrane protein</topology>
    </subcellularLocation>
    <subcellularLocation>
        <location evidence="1">Nucleus matrix</location>
    </subcellularLocation>
    <subcellularLocation>
        <location evidence="3">Nucleus speckle</location>
    </subcellularLocation>
    <subcellularLocation>
        <location evidence="4">Nucleus</location>
        <location evidence="4">Nucleoplasm</location>
    </subcellularLocation>
</comment>
<dbReference type="GO" id="GO:0003684">
    <property type="term" value="F:damaged DNA binding"/>
    <property type="evidence" value="ECO:0007669"/>
    <property type="project" value="InterPro"/>
</dbReference>
<feature type="domain" description="HhH-GPD" evidence="24">
    <location>
        <begin position="177"/>
        <end position="345"/>
    </location>
</feature>
<keyword evidence="7" id="KW-0597">Phosphoprotein</keyword>
<feature type="transmembrane region" description="Helical" evidence="23">
    <location>
        <begin position="978"/>
        <end position="1000"/>
    </location>
</feature>
<dbReference type="PANTHER" id="PTHR47400:SF2">
    <property type="entry name" value="PROLINE-RICH TRANSMEMBRANE PROTEIN 3-LIKE"/>
    <property type="match status" value="1"/>
</dbReference>
<feature type="compositionally biased region" description="Polar residues" evidence="22">
    <location>
        <begin position="868"/>
        <end position="882"/>
    </location>
</feature>
<evidence type="ECO:0000256" key="11">
    <source>
        <dbReference type="ARBA" id="ARBA00022801"/>
    </source>
</evidence>
<dbReference type="InterPro" id="IPR011257">
    <property type="entry name" value="DNA_glycosylase"/>
</dbReference>
<feature type="region of interest" description="Disordered" evidence="22">
    <location>
        <begin position="1348"/>
        <end position="1482"/>
    </location>
</feature>
<feature type="compositionally biased region" description="Polar residues" evidence="22">
    <location>
        <begin position="1398"/>
        <end position="1409"/>
    </location>
</feature>
<protein>
    <recommendedName>
        <fullName evidence="21">N-glycosylase/DNA lyase</fullName>
        <ecNumber evidence="6">4.2.99.18</ecNumber>
    </recommendedName>
</protein>
<dbReference type="GO" id="GO:0016607">
    <property type="term" value="C:nuclear speck"/>
    <property type="evidence" value="ECO:0007669"/>
    <property type="project" value="UniProtKB-SubCell"/>
</dbReference>
<dbReference type="InterPro" id="IPR003265">
    <property type="entry name" value="HhH-GPD_domain"/>
</dbReference>
<keyword evidence="14" id="KW-0234">DNA repair</keyword>
<evidence type="ECO:0000256" key="9">
    <source>
        <dbReference type="ARBA" id="ARBA00022729"/>
    </source>
</evidence>
<dbReference type="FunFam" id="3.30.310.40:FF:000001">
    <property type="entry name" value="N-glycosylase/DNA lyase isoform X2"/>
    <property type="match status" value="1"/>
</dbReference>
<dbReference type="GO" id="GO:0006289">
    <property type="term" value="P:nucleotide-excision repair"/>
    <property type="evidence" value="ECO:0007669"/>
    <property type="project" value="InterPro"/>
</dbReference>
<feature type="compositionally biased region" description="Polar residues" evidence="22">
    <location>
        <begin position="744"/>
        <end position="765"/>
    </location>
</feature>
<feature type="region of interest" description="Disordered" evidence="22">
    <location>
        <begin position="862"/>
        <end position="882"/>
    </location>
</feature>
<feature type="compositionally biased region" description="Polar residues" evidence="22">
    <location>
        <begin position="1428"/>
        <end position="1446"/>
    </location>
</feature>
<evidence type="ECO:0000259" key="24">
    <source>
        <dbReference type="SMART" id="SM00478"/>
    </source>
</evidence>
<dbReference type="GO" id="GO:0140078">
    <property type="term" value="F:class I DNA-(apurinic or apyrimidinic site) endonuclease activity"/>
    <property type="evidence" value="ECO:0007669"/>
    <property type="project" value="UniProtKB-EC"/>
</dbReference>
<dbReference type="GO" id="GO:0006284">
    <property type="term" value="P:base-excision repair"/>
    <property type="evidence" value="ECO:0007669"/>
    <property type="project" value="InterPro"/>
</dbReference>
<dbReference type="InterPro" id="IPR012904">
    <property type="entry name" value="OGG_N"/>
</dbReference>
<feature type="compositionally biased region" description="Polar residues" evidence="22">
    <location>
        <begin position="773"/>
        <end position="805"/>
    </location>
</feature>
<feature type="transmembrane region" description="Helical" evidence="23">
    <location>
        <begin position="1040"/>
        <end position="1062"/>
    </location>
</feature>
<evidence type="ECO:0000256" key="18">
    <source>
        <dbReference type="ARBA" id="ARBA00023295"/>
    </source>
</evidence>
<keyword evidence="13 23" id="KW-0472">Membrane</keyword>
<feature type="compositionally biased region" description="Basic and acidic residues" evidence="22">
    <location>
        <begin position="656"/>
        <end position="668"/>
    </location>
</feature>
<feature type="non-terminal residue" evidence="25">
    <location>
        <position position="1482"/>
    </location>
</feature>
<proteinExistence type="inferred from homology"/>
<feature type="compositionally biased region" description="Low complexity" evidence="22">
    <location>
        <begin position="1354"/>
        <end position="1369"/>
    </location>
</feature>
<dbReference type="Pfam" id="PF25987">
    <property type="entry name" value="PRRT3"/>
    <property type="match status" value="1"/>
</dbReference>
<evidence type="ECO:0000256" key="1">
    <source>
        <dbReference type="ARBA" id="ARBA00004109"/>
    </source>
</evidence>
<dbReference type="PANTHER" id="PTHR47400">
    <property type="entry name" value="PROLINE-RICH TRANSMEMBRANE PROTEIN 3"/>
    <property type="match status" value="1"/>
</dbReference>
<organism evidence="25 26">
    <name type="scientific">Etheostoma spectabile</name>
    <name type="common">orangethroat darter</name>
    <dbReference type="NCBI Taxonomy" id="54343"/>
    <lineage>
        <taxon>Eukaryota</taxon>
        <taxon>Metazoa</taxon>
        <taxon>Chordata</taxon>
        <taxon>Craniata</taxon>
        <taxon>Vertebrata</taxon>
        <taxon>Euteleostomi</taxon>
        <taxon>Actinopterygii</taxon>
        <taxon>Neopterygii</taxon>
        <taxon>Teleostei</taxon>
        <taxon>Neoteleostei</taxon>
        <taxon>Acanthomorphata</taxon>
        <taxon>Eupercaria</taxon>
        <taxon>Perciformes</taxon>
        <taxon>Percoidei</taxon>
        <taxon>Percidae</taxon>
        <taxon>Etheostomatinae</taxon>
        <taxon>Etheostoma</taxon>
    </lineage>
</organism>
<evidence type="ECO:0000256" key="15">
    <source>
        <dbReference type="ARBA" id="ARBA00023239"/>
    </source>
</evidence>
<dbReference type="SUPFAM" id="SSF48150">
    <property type="entry name" value="DNA-glycosylase"/>
    <property type="match status" value="1"/>
</dbReference>
<feature type="transmembrane region" description="Helical" evidence="23">
    <location>
        <begin position="938"/>
        <end position="958"/>
    </location>
</feature>
<evidence type="ECO:0000256" key="14">
    <source>
        <dbReference type="ARBA" id="ARBA00023204"/>
    </source>
</evidence>
<feature type="transmembrane region" description="Helical" evidence="23">
    <location>
        <begin position="1012"/>
        <end position="1034"/>
    </location>
</feature>
<feature type="region of interest" description="Disordered" evidence="22">
    <location>
        <begin position="1169"/>
        <end position="1193"/>
    </location>
</feature>
<keyword evidence="15" id="KW-0456">Lyase</keyword>
<evidence type="ECO:0000256" key="20">
    <source>
        <dbReference type="ARBA" id="ARBA00044632"/>
    </source>
</evidence>
<dbReference type="Pfam" id="PF00730">
    <property type="entry name" value="HhH-GPD"/>
    <property type="match status" value="1"/>
</dbReference>
<evidence type="ECO:0000256" key="17">
    <source>
        <dbReference type="ARBA" id="ARBA00023268"/>
    </source>
</evidence>
<evidence type="ECO:0000256" key="6">
    <source>
        <dbReference type="ARBA" id="ARBA00012720"/>
    </source>
</evidence>